<sequence length="280" mass="29121">MPAGAVGLAVTAYGASQARKSSKDASKAMTNAADQANQFDWKMFQQSRQDVAPWRAAGASALNEYMALLGLDATAAMAQADPASAYLQANPDVAADSYYGQNPLEHYQRHGRSEGRAWGAPAGTQTSTGFNPQLQQQAQDRFRNTPGYQFGFNEGQRAIESSAAASGGLFSGKAAKSLLKFGTDYADQQGYRPYANSLASAAGLGQVSATQTGDWAMRTAGNFGQNTMNGGLARASGLIGSAGATSSGLAGLAGTFNDWWGSRDKSLNGGWYLGKGPGRG</sequence>
<gene>
    <name evidence="1" type="ORF">ABU614_19785</name>
</gene>
<accession>A0AAU8MSM9</accession>
<organism evidence="1">
    <name type="scientific">Lysobacter firmicutimachus</name>
    <dbReference type="NCBI Taxonomy" id="1792846"/>
    <lineage>
        <taxon>Bacteria</taxon>
        <taxon>Pseudomonadati</taxon>
        <taxon>Pseudomonadota</taxon>
        <taxon>Gammaproteobacteria</taxon>
        <taxon>Lysobacterales</taxon>
        <taxon>Lysobacteraceae</taxon>
        <taxon>Lysobacter</taxon>
    </lineage>
</organism>
<name>A0AAU8MSM9_9GAMM</name>
<evidence type="ECO:0008006" key="2">
    <source>
        <dbReference type="Google" id="ProtNLM"/>
    </source>
</evidence>
<dbReference type="EMBL" id="CP159925">
    <property type="protein sequence ID" value="XCO74592.1"/>
    <property type="molecule type" value="Genomic_DNA"/>
</dbReference>
<proteinExistence type="predicted"/>
<protein>
    <recommendedName>
        <fullName evidence="2">DNA transfer protein p32</fullName>
    </recommendedName>
</protein>
<reference evidence="1" key="1">
    <citation type="submission" date="2024-06" db="EMBL/GenBank/DDBJ databases">
        <authorList>
            <person name="Li S."/>
        </authorList>
    </citation>
    <scope>NUCLEOTIDE SEQUENCE</scope>
    <source>
        <strain evidence="1">SR10</strain>
    </source>
</reference>
<dbReference type="AlphaFoldDB" id="A0AAU8MSM9"/>
<dbReference type="RefSeq" id="WP_363797439.1">
    <property type="nucleotide sequence ID" value="NZ_CP159925.1"/>
</dbReference>
<evidence type="ECO:0000313" key="1">
    <source>
        <dbReference type="EMBL" id="XCO74592.1"/>
    </source>
</evidence>